<dbReference type="CDD" id="cd06166">
    <property type="entry name" value="Sortase_D_2"/>
    <property type="match status" value="1"/>
</dbReference>
<gene>
    <name evidence="3" type="primary">srta</name>
    <name evidence="3" type="ORF">GCM10010918_00510</name>
</gene>
<dbReference type="Proteomes" id="UP000600247">
    <property type="component" value="Unassembled WGS sequence"/>
</dbReference>
<keyword evidence="1" id="KW-0378">Hydrolase</keyword>
<name>A0A917GMC7_9BACL</name>
<comment type="caution">
    <text evidence="3">The sequence shown here is derived from an EMBL/GenBank/DDBJ whole genome shotgun (WGS) entry which is preliminary data.</text>
</comment>
<dbReference type="InterPro" id="IPR042000">
    <property type="entry name" value="Sortase_D_2"/>
</dbReference>
<feature type="active site" description="Acyl-thioester intermediate" evidence="2">
    <location>
        <position position="197"/>
    </location>
</feature>
<reference evidence="3 4" key="1">
    <citation type="journal article" date="2014" name="Int. J. Syst. Evol. Microbiol.">
        <title>Complete genome sequence of Corynebacterium casei LMG S-19264T (=DSM 44701T), isolated from a smear-ripened cheese.</title>
        <authorList>
            <consortium name="US DOE Joint Genome Institute (JGI-PGF)"/>
            <person name="Walter F."/>
            <person name="Albersmeier A."/>
            <person name="Kalinowski J."/>
            <person name="Ruckert C."/>
        </authorList>
    </citation>
    <scope>NUCLEOTIDE SEQUENCE [LARGE SCALE GENOMIC DNA]</scope>
    <source>
        <strain evidence="3 4">CGMCC 1.15286</strain>
    </source>
</reference>
<dbReference type="EMBL" id="BMHY01000001">
    <property type="protein sequence ID" value="GGG51710.1"/>
    <property type="molecule type" value="Genomic_DNA"/>
</dbReference>
<evidence type="ECO:0000313" key="3">
    <source>
        <dbReference type="EMBL" id="GGG51710.1"/>
    </source>
</evidence>
<evidence type="ECO:0000256" key="2">
    <source>
        <dbReference type="PIRSR" id="PIRSR605754-1"/>
    </source>
</evidence>
<dbReference type="NCBIfam" id="TIGR01076">
    <property type="entry name" value="sortase_fam"/>
    <property type="match status" value="1"/>
</dbReference>
<dbReference type="RefSeq" id="WP_188886952.1">
    <property type="nucleotide sequence ID" value="NZ_BMHY01000001.1"/>
</dbReference>
<dbReference type="NCBIfam" id="NF033745">
    <property type="entry name" value="class_C_sortase"/>
    <property type="match status" value="1"/>
</dbReference>
<dbReference type="InterPro" id="IPR005754">
    <property type="entry name" value="Sortase"/>
</dbReference>
<dbReference type="SUPFAM" id="SSF63817">
    <property type="entry name" value="Sortase"/>
    <property type="match status" value="1"/>
</dbReference>
<dbReference type="Pfam" id="PF04203">
    <property type="entry name" value="Sortase"/>
    <property type="match status" value="1"/>
</dbReference>
<dbReference type="AlphaFoldDB" id="A0A917GMC7"/>
<proteinExistence type="predicted"/>
<organism evidence="3 4">
    <name type="scientific">Paenibacillus radicis</name>
    <name type="common">ex Gao et al. 2016</name>
    <dbReference type="NCBI Taxonomy" id="1737354"/>
    <lineage>
        <taxon>Bacteria</taxon>
        <taxon>Bacillati</taxon>
        <taxon>Bacillota</taxon>
        <taxon>Bacilli</taxon>
        <taxon>Bacillales</taxon>
        <taxon>Paenibacillaceae</taxon>
        <taxon>Paenibacillus</taxon>
    </lineage>
</organism>
<sequence>MRKLSYFLIIVGILVLAYPKGSEWYANWQQDKLMEQWEQQSLDETAENNVIDRYAQLNDLFDQANTDTNTEPMASEAPKKEEPELETIGTISIPSIKVKLPILEGATQHNMKYGAAHLKETAAIGEIGNAAIAAHRAKTKGRLFNRLNEVKVGDKITITQQNKTFTYKVYQTTVVNPTDVSVLNYNKKDKLLTLITCTPLGKSTHRLIIHAKLQE</sequence>
<accession>A0A917GMC7</accession>
<evidence type="ECO:0000256" key="1">
    <source>
        <dbReference type="ARBA" id="ARBA00022801"/>
    </source>
</evidence>
<evidence type="ECO:0000313" key="4">
    <source>
        <dbReference type="Proteomes" id="UP000600247"/>
    </source>
</evidence>
<protein>
    <submittedName>
        <fullName evidence="3">Sortase</fullName>
    </submittedName>
</protein>
<dbReference type="Gene3D" id="2.40.260.10">
    <property type="entry name" value="Sortase"/>
    <property type="match status" value="1"/>
</dbReference>
<feature type="active site" description="Proton donor/acceptor" evidence="2">
    <location>
        <position position="135"/>
    </location>
</feature>
<keyword evidence="4" id="KW-1185">Reference proteome</keyword>
<dbReference type="GO" id="GO:0016787">
    <property type="term" value="F:hydrolase activity"/>
    <property type="evidence" value="ECO:0007669"/>
    <property type="project" value="UniProtKB-KW"/>
</dbReference>
<dbReference type="InterPro" id="IPR023365">
    <property type="entry name" value="Sortase_dom-sf"/>
</dbReference>